<dbReference type="Pfam" id="PF24092">
    <property type="entry name" value="DUF7373_C"/>
    <property type="match status" value="1"/>
</dbReference>
<dbReference type="PROSITE" id="PS51257">
    <property type="entry name" value="PROKAR_LIPOPROTEIN"/>
    <property type="match status" value="1"/>
</dbReference>
<dbReference type="Proteomes" id="UP000028880">
    <property type="component" value="Unassembled WGS sequence"/>
</dbReference>
<dbReference type="EMBL" id="LQPY01000004">
    <property type="protein sequence ID" value="ORX07793.1"/>
    <property type="molecule type" value="Genomic_DNA"/>
</dbReference>
<feature type="chain" id="PRO_5039712421" description="Secreted protein" evidence="1">
    <location>
        <begin position="29"/>
        <end position="403"/>
    </location>
</feature>
<dbReference type="EMBL" id="HG964447">
    <property type="protein sequence ID" value="CDO91328.1"/>
    <property type="molecule type" value="Genomic_DNA"/>
</dbReference>
<evidence type="ECO:0008006" key="7">
    <source>
        <dbReference type="Google" id="ProtNLM"/>
    </source>
</evidence>
<dbReference type="Pfam" id="PF24088">
    <property type="entry name" value="DUF7373"/>
    <property type="match status" value="1"/>
</dbReference>
<evidence type="ECO:0000259" key="2">
    <source>
        <dbReference type="Pfam" id="PF24088"/>
    </source>
</evidence>
<dbReference type="eggNOG" id="ENOG5030PKF">
    <property type="taxonomic scope" value="Bacteria"/>
</dbReference>
<gene>
    <name evidence="5" type="ORF">AWC29_06535</name>
    <name evidence="4" type="ORF">BN973_05735</name>
</gene>
<reference evidence="4" key="2">
    <citation type="submission" date="2014-04" db="EMBL/GenBank/DDBJ databases">
        <authorList>
            <person name="Urmite Genomes U."/>
        </authorList>
    </citation>
    <scope>NUCLEOTIDE SEQUENCE</scope>
    <source>
        <strain evidence="4">DSM 44626</strain>
    </source>
</reference>
<feature type="signal peptide" evidence="1">
    <location>
        <begin position="1"/>
        <end position="28"/>
    </location>
</feature>
<protein>
    <recommendedName>
        <fullName evidence="7">Secreted protein</fullName>
    </recommendedName>
</protein>
<feature type="domain" description="DUF7373" evidence="2">
    <location>
        <begin position="64"/>
        <end position="268"/>
    </location>
</feature>
<sequence length="403" mass="42377" precursor="true">MTGRIRSWLRAAAVGVAALTVACSTTIAGSAVKAPGEASPDGVNLALLDAGNFPTTPRAPLGLAGDALRGGWAEGRRLASVVVGPWEVDADLIDYAQIESGVVKDVDAVNALLGAPLGEALNGHNLLAGFSSARHTDKGPYKDLLTTVLELASPADASAAITAMAAKGAALTMPFDTKPIPTQLFSIPRYPATTALTYQWTAQYPDPGPRFSVTALTAHGQYVLAQTATSADKPDTAAGLIATTLDLQQLLVDKFKPTPPDQMAQLPLDPDGLMAHTVAPRQENESISDGIYDAHGALHLATGDPVHLAAMFKSAGVQQVSYVLETRVYQTPDTASAARLVADETGPNQVGGISGMPKAKCFNETLGYWCVARADRYAFEMQNEQEHAVHQMMAAQYRMLTGK</sequence>
<dbReference type="InterPro" id="IPR055797">
    <property type="entry name" value="DUF7373"/>
</dbReference>
<evidence type="ECO:0000313" key="4">
    <source>
        <dbReference type="EMBL" id="CDO91328.1"/>
    </source>
</evidence>
<evidence type="ECO:0000313" key="6">
    <source>
        <dbReference type="Proteomes" id="UP000193710"/>
    </source>
</evidence>
<name>A0A024K763_9MYCO</name>
<keyword evidence="1" id="KW-0732">Signal</keyword>
<reference evidence="5 6" key="3">
    <citation type="submission" date="2016-01" db="EMBL/GenBank/DDBJ databases">
        <title>The new phylogeny of the genus Mycobacterium.</title>
        <authorList>
            <person name="Tarcisio F."/>
            <person name="Conor M."/>
            <person name="Antonella G."/>
            <person name="Elisabetta G."/>
            <person name="Giulia F.S."/>
            <person name="Sara T."/>
            <person name="Anna F."/>
            <person name="Clotilde B."/>
            <person name="Roberto B."/>
            <person name="Veronica D.S."/>
            <person name="Fabio R."/>
            <person name="Monica P."/>
            <person name="Olivier J."/>
            <person name="Enrico T."/>
            <person name="Nicola S."/>
        </authorList>
    </citation>
    <scope>NUCLEOTIDE SEQUENCE [LARGE SCALE GENOMIC DNA]</scope>
    <source>
        <strain evidence="5 6">DSM 44626</strain>
    </source>
</reference>
<evidence type="ECO:0000256" key="1">
    <source>
        <dbReference type="SAM" id="SignalP"/>
    </source>
</evidence>
<dbReference type="HOGENOM" id="CLU_054533_0_0_11"/>
<dbReference type="OrthoDB" id="4569937at2"/>
<evidence type="ECO:0000259" key="3">
    <source>
        <dbReference type="Pfam" id="PF24092"/>
    </source>
</evidence>
<feature type="domain" description="DUF7373" evidence="3">
    <location>
        <begin position="274"/>
        <end position="401"/>
    </location>
</feature>
<reference evidence="4" key="1">
    <citation type="journal article" date="2014" name="Genome Announc.">
        <title>Draft Genome Sequence of Mycobacterium triplex DSM 44626.</title>
        <authorList>
            <person name="Sassi M."/>
            <person name="Croce O."/>
            <person name="Robert C."/>
            <person name="Raoult D."/>
            <person name="Drancourt M."/>
        </authorList>
    </citation>
    <scope>NUCLEOTIDE SEQUENCE [LARGE SCALE GENOMIC DNA]</scope>
    <source>
        <strain evidence="4">DSM 44626</strain>
    </source>
</reference>
<organism evidence="4">
    <name type="scientific">Mycobacterium triplex</name>
    <dbReference type="NCBI Taxonomy" id="47839"/>
    <lineage>
        <taxon>Bacteria</taxon>
        <taxon>Bacillati</taxon>
        <taxon>Actinomycetota</taxon>
        <taxon>Actinomycetes</taxon>
        <taxon>Mycobacteriales</taxon>
        <taxon>Mycobacteriaceae</taxon>
        <taxon>Mycobacterium</taxon>
        <taxon>Mycobacterium simiae complex</taxon>
    </lineage>
</organism>
<evidence type="ECO:0000313" key="5">
    <source>
        <dbReference type="EMBL" id="ORX07793.1"/>
    </source>
</evidence>
<proteinExistence type="predicted"/>
<accession>A0A024K763</accession>
<dbReference type="AlphaFoldDB" id="A0A024K763"/>
<dbReference type="InterPro" id="IPR056463">
    <property type="entry name" value="DUF7373_C"/>
</dbReference>
<keyword evidence="6" id="KW-1185">Reference proteome</keyword>
<dbReference type="STRING" id="47839.BN973_05735"/>
<dbReference type="Proteomes" id="UP000193710">
    <property type="component" value="Unassembled WGS sequence"/>
</dbReference>
<dbReference type="RefSeq" id="WP_036473554.1">
    <property type="nucleotide sequence ID" value="NZ_HG964447.1"/>
</dbReference>